<dbReference type="Pfam" id="PF00373">
    <property type="entry name" value="FERM_M"/>
    <property type="match status" value="1"/>
</dbReference>
<evidence type="ECO:0000256" key="4">
    <source>
        <dbReference type="ARBA" id="ARBA00022949"/>
    </source>
</evidence>
<dbReference type="FunFam" id="1.20.80.10:FF:000003">
    <property type="entry name" value="Tyrosine-protein phosphatase non-receptor type 4"/>
    <property type="match status" value="1"/>
</dbReference>
<dbReference type="GO" id="GO:0070161">
    <property type="term" value="C:anchoring junction"/>
    <property type="evidence" value="ECO:0007669"/>
    <property type="project" value="UniProtKB-SubCell"/>
</dbReference>
<protein>
    <recommendedName>
        <fullName evidence="6">FERM domain-containing protein</fullName>
    </recommendedName>
</protein>
<dbReference type="InterPro" id="IPR018980">
    <property type="entry name" value="FERM_PH-like_C"/>
</dbReference>
<evidence type="ECO:0000256" key="3">
    <source>
        <dbReference type="ARBA" id="ARBA00022490"/>
    </source>
</evidence>
<dbReference type="FunFam" id="2.30.29.30:FF:000002">
    <property type="entry name" value="Band 4.1-like protein 5 isoform 1"/>
    <property type="match status" value="1"/>
</dbReference>
<organism evidence="7 8">
    <name type="scientific">Albula goreensis</name>
    <dbReference type="NCBI Taxonomy" id="1534307"/>
    <lineage>
        <taxon>Eukaryota</taxon>
        <taxon>Metazoa</taxon>
        <taxon>Chordata</taxon>
        <taxon>Craniata</taxon>
        <taxon>Vertebrata</taxon>
        <taxon>Euteleostomi</taxon>
        <taxon>Actinopterygii</taxon>
        <taxon>Neopterygii</taxon>
        <taxon>Teleostei</taxon>
        <taxon>Albuliformes</taxon>
        <taxon>Albulidae</taxon>
        <taxon>Albula</taxon>
    </lineage>
</organism>
<dbReference type="FunFam" id="3.10.20.90:FF:000024">
    <property type="entry name" value="Erythrocyte membrane protein band 4.1-like 5"/>
    <property type="match status" value="1"/>
</dbReference>
<dbReference type="InterPro" id="IPR019748">
    <property type="entry name" value="FERM_central"/>
</dbReference>
<sequence>MMGFLRRTFSRRSMRRFQTDERDGRGRGGGAIAALQAHQQQVIHTPAVVTGGAVVHIPAAGNSKSVITCRVLLLDGSDVNVDLPKAAKGQDLFDQIMFHLDLVEADYFGLQFMDQEQISQWLDSTKPIKKQIKSGPPYTLFFRVKFYSSEPNNLHEEFTRYLFVLQLRQDILCGKLKCPYDVSVELGAYCLQSELGDCDPSEHSPELVSEFRFTPNQTEAMEAAIFQKWVECRGKSPAQAEMSFLNKCKWLEMYGVDMHFVKGRDGGEYALGLTPTGILVFEGSNKIGLFFWPKITRMDFKKSRLTLVVVEDDDQGREQEHTFVFRLDSAKTCKHVWKCAVESHAFFRLREPTHGKARRNDFVRLGSRFRFSGRTEYQATHGGRLRRASTFERRPSKRYPSRRQSLGKAITPAKPLALSAQTSPDPSLYQYKQNIPLAHEQWHTLTHPKYGPHPGHTPPHSFPLSGAQSSSADAVHLQQFSLEENEAVPYAGKASRHCHHHLCSYDSPDTLCSLQSSHKLRQVAGCQCEESDRGLVKQELESGMVAVPWTSLHINIDNKGEEKQISEKSLRPPVSPAGLPDHLKCNILKVQMDTAFRVMTEGGLDCKHSSSSQDNGRFPSSSQDSVSSSLTTERPPVRPDRRKRLVRQFSFNHSDEDDLPAALAAISSQSSTGRTTSESSLDKQIQPPIYPKTDLPMLEVEKQCCDHTLSPSKPSNFCQSSLPQLLPCQTTQKDSVDARLEQDREKLLRRLLMTEL</sequence>
<dbReference type="GO" id="GO:0008092">
    <property type="term" value="F:cytoskeletal protein binding"/>
    <property type="evidence" value="ECO:0007669"/>
    <property type="project" value="InterPro"/>
</dbReference>
<dbReference type="PRINTS" id="PR00661">
    <property type="entry name" value="ERMFAMILY"/>
</dbReference>
<dbReference type="PROSITE" id="PS00661">
    <property type="entry name" value="FERM_2"/>
    <property type="match status" value="1"/>
</dbReference>
<dbReference type="GO" id="GO:0031032">
    <property type="term" value="P:actomyosin structure organization"/>
    <property type="evidence" value="ECO:0007669"/>
    <property type="project" value="TreeGrafter"/>
</dbReference>
<comment type="caution">
    <text evidence="7">The sequence shown here is derived from an EMBL/GenBank/DDBJ whole genome shotgun (WGS) entry which is preliminary data.</text>
</comment>
<dbReference type="Proteomes" id="UP000829720">
    <property type="component" value="Unassembled WGS sequence"/>
</dbReference>
<evidence type="ECO:0000313" key="8">
    <source>
        <dbReference type="Proteomes" id="UP000829720"/>
    </source>
</evidence>
<dbReference type="PROSITE" id="PS50057">
    <property type="entry name" value="FERM_3"/>
    <property type="match status" value="1"/>
</dbReference>
<dbReference type="Pfam" id="PF08736">
    <property type="entry name" value="FA"/>
    <property type="match status" value="1"/>
</dbReference>
<evidence type="ECO:0000259" key="6">
    <source>
        <dbReference type="PROSITE" id="PS50057"/>
    </source>
</evidence>
<evidence type="ECO:0000256" key="5">
    <source>
        <dbReference type="SAM" id="MobiDB-lite"/>
    </source>
</evidence>
<feature type="compositionally biased region" description="Low complexity" evidence="5">
    <location>
        <begin position="620"/>
        <end position="629"/>
    </location>
</feature>
<dbReference type="GO" id="GO:0005856">
    <property type="term" value="C:cytoskeleton"/>
    <property type="evidence" value="ECO:0007669"/>
    <property type="project" value="TreeGrafter"/>
</dbReference>
<dbReference type="PRINTS" id="PR00935">
    <property type="entry name" value="BAND41"/>
</dbReference>
<dbReference type="GO" id="GO:0005886">
    <property type="term" value="C:plasma membrane"/>
    <property type="evidence" value="ECO:0007669"/>
    <property type="project" value="UniProtKB-ARBA"/>
</dbReference>
<feature type="compositionally biased region" description="Polar residues" evidence="5">
    <location>
        <begin position="667"/>
        <end position="683"/>
    </location>
</feature>
<dbReference type="SUPFAM" id="SSF47031">
    <property type="entry name" value="Second domain of FERM"/>
    <property type="match status" value="1"/>
</dbReference>
<dbReference type="PANTHER" id="PTHR23280:SF18">
    <property type="entry name" value="BAND 4.1-LIKE PROTEIN 4B"/>
    <property type="match status" value="1"/>
</dbReference>
<accession>A0A8T3DHQ7</accession>
<dbReference type="CDD" id="cd13186">
    <property type="entry name" value="FERM_C_NBL4_NBL5"/>
    <property type="match status" value="1"/>
</dbReference>
<dbReference type="InterPro" id="IPR019749">
    <property type="entry name" value="Band_41_domain"/>
</dbReference>
<dbReference type="SUPFAM" id="SSF50729">
    <property type="entry name" value="PH domain-like"/>
    <property type="match status" value="1"/>
</dbReference>
<feature type="region of interest" description="Disordered" evidence="5">
    <location>
        <begin position="445"/>
        <end position="470"/>
    </location>
</feature>
<feature type="region of interest" description="Disordered" evidence="5">
    <location>
        <begin position="605"/>
        <end position="643"/>
    </location>
</feature>
<evidence type="ECO:0000256" key="2">
    <source>
        <dbReference type="ARBA" id="ARBA00004496"/>
    </source>
</evidence>
<dbReference type="InterPro" id="IPR000798">
    <property type="entry name" value="Ez/rad/moesin-like"/>
</dbReference>
<dbReference type="OrthoDB" id="6235974at2759"/>
<proteinExistence type="predicted"/>
<name>A0A8T3DHQ7_9TELE</name>
<dbReference type="EMBL" id="JAERUA010000010">
    <property type="protein sequence ID" value="KAI1894957.1"/>
    <property type="molecule type" value="Genomic_DNA"/>
</dbReference>
<dbReference type="Gene3D" id="2.30.29.30">
    <property type="entry name" value="Pleckstrin-homology domain (PH domain)/Phosphotyrosine-binding domain (PTB)"/>
    <property type="match status" value="1"/>
</dbReference>
<evidence type="ECO:0000256" key="1">
    <source>
        <dbReference type="ARBA" id="ARBA00004282"/>
    </source>
</evidence>
<feature type="compositionally biased region" description="Polar residues" evidence="5">
    <location>
        <begin position="609"/>
        <end position="619"/>
    </location>
</feature>
<dbReference type="InterPro" id="IPR035963">
    <property type="entry name" value="FERM_2"/>
</dbReference>
<dbReference type="SUPFAM" id="SSF54236">
    <property type="entry name" value="Ubiquitin-like"/>
    <property type="match status" value="1"/>
</dbReference>
<gene>
    <name evidence="7" type="ORF">AGOR_G00121120</name>
</gene>
<feature type="region of interest" description="Disordered" evidence="5">
    <location>
        <begin position="382"/>
        <end position="407"/>
    </location>
</feature>
<dbReference type="InterPro" id="IPR011993">
    <property type="entry name" value="PH-like_dom_sf"/>
</dbReference>
<evidence type="ECO:0000313" key="7">
    <source>
        <dbReference type="EMBL" id="KAI1894957.1"/>
    </source>
</evidence>
<dbReference type="InterPro" id="IPR000299">
    <property type="entry name" value="FERM_domain"/>
</dbReference>
<dbReference type="SMART" id="SM01196">
    <property type="entry name" value="FERM_C"/>
    <property type="match status" value="1"/>
</dbReference>
<dbReference type="Pfam" id="PF09379">
    <property type="entry name" value="FERM_N"/>
    <property type="match status" value="1"/>
</dbReference>
<dbReference type="Gene3D" id="3.10.20.90">
    <property type="entry name" value="Phosphatidylinositol 3-kinase Catalytic Subunit, Chain A, domain 1"/>
    <property type="match status" value="1"/>
</dbReference>
<dbReference type="Pfam" id="PF09380">
    <property type="entry name" value="FERM_C"/>
    <property type="match status" value="1"/>
</dbReference>
<dbReference type="SMART" id="SM00295">
    <property type="entry name" value="B41"/>
    <property type="match status" value="1"/>
</dbReference>
<dbReference type="SMART" id="SM01195">
    <property type="entry name" value="FA"/>
    <property type="match status" value="1"/>
</dbReference>
<dbReference type="PANTHER" id="PTHR23280">
    <property type="entry name" value="4.1 G PROTEIN"/>
    <property type="match status" value="1"/>
</dbReference>
<dbReference type="CDD" id="cd14473">
    <property type="entry name" value="FERM_B-lobe"/>
    <property type="match status" value="1"/>
</dbReference>
<comment type="subcellular location">
    <subcellularLocation>
        <location evidence="1">Cell junction</location>
    </subcellularLocation>
    <subcellularLocation>
        <location evidence="2">Cytoplasm</location>
    </subcellularLocation>
</comment>
<dbReference type="AlphaFoldDB" id="A0A8T3DHQ7"/>
<dbReference type="InterPro" id="IPR014847">
    <property type="entry name" value="FA"/>
</dbReference>
<dbReference type="InterPro" id="IPR014352">
    <property type="entry name" value="FERM/acyl-CoA-bd_prot_sf"/>
</dbReference>
<keyword evidence="8" id="KW-1185">Reference proteome</keyword>
<dbReference type="Gene3D" id="1.20.80.10">
    <property type="match status" value="1"/>
</dbReference>
<dbReference type="InterPro" id="IPR029071">
    <property type="entry name" value="Ubiquitin-like_domsf"/>
</dbReference>
<dbReference type="InterPro" id="IPR018979">
    <property type="entry name" value="FERM_N"/>
</dbReference>
<feature type="domain" description="FERM" evidence="6">
    <location>
        <begin position="67"/>
        <end position="351"/>
    </location>
</feature>
<keyword evidence="3" id="KW-0963">Cytoplasm</keyword>
<feature type="region of interest" description="Disordered" evidence="5">
    <location>
        <begin position="667"/>
        <end position="689"/>
    </location>
</feature>
<dbReference type="InterPro" id="IPR019747">
    <property type="entry name" value="FERM_CS"/>
</dbReference>
<dbReference type="GO" id="GO:0005737">
    <property type="term" value="C:cytoplasm"/>
    <property type="evidence" value="ECO:0007669"/>
    <property type="project" value="UniProtKB-SubCell"/>
</dbReference>
<reference evidence="7" key="1">
    <citation type="submission" date="2021-01" db="EMBL/GenBank/DDBJ databases">
        <authorList>
            <person name="Zahm M."/>
            <person name="Roques C."/>
            <person name="Cabau C."/>
            <person name="Klopp C."/>
            <person name="Donnadieu C."/>
            <person name="Jouanno E."/>
            <person name="Lampietro C."/>
            <person name="Louis A."/>
            <person name="Herpin A."/>
            <person name="Echchiki A."/>
            <person name="Berthelot C."/>
            <person name="Parey E."/>
            <person name="Roest-Crollius H."/>
            <person name="Braasch I."/>
            <person name="Postlethwait J."/>
            <person name="Bobe J."/>
            <person name="Montfort J."/>
            <person name="Bouchez O."/>
            <person name="Begum T."/>
            <person name="Mejri S."/>
            <person name="Adams A."/>
            <person name="Chen W.-J."/>
            <person name="Guiguen Y."/>
        </authorList>
    </citation>
    <scope>NUCLEOTIDE SEQUENCE</scope>
    <source>
        <tissue evidence="7">Blood</tissue>
    </source>
</reference>
<keyword evidence="4" id="KW-0965">Cell junction</keyword>
<dbReference type="PROSITE" id="PS00660">
    <property type="entry name" value="FERM_1"/>
    <property type="match status" value="1"/>
</dbReference>